<name>A0ABP9X312_9CHLR</name>
<evidence type="ECO:0000313" key="3">
    <source>
        <dbReference type="EMBL" id="GAA5529786.1"/>
    </source>
</evidence>
<feature type="transmembrane region" description="Helical" evidence="1">
    <location>
        <begin position="21"/>
        <end position="43"/>
    </location>
</feature>
<dbReference type="PANTHER" id="PTHR33745">
    <property type="entry name" value="RSBT ANTAGONIST PROTEIN RSBS-RELATED"/>
    <property type="match status" value="1"/>
</dbReference>
<dbReference type="PANTHER" id="PTHR33745:SF1">
    <property type="entry name" value="RSBT ANTAGONIST PROTEIN RSBS"/>
    <property type="match status" value="1"/>
</dbReference>
<dbReference type="InterPro" id="IPR036513">
    <property type="entry name" value="STAS_dom_sf"/>
</dbReference>
<dbReference type="SUPFAM" id="SSF52091">
    <property type="entry name" value="SpoIIaa-like"/>
    <property type="match status" value="1"/>
</dbReference>
<gene>
    <name evidence="3" type="ORF">Hgul01_03600</name>
</gene>
<protein>
    <recommendedName>
        <fullName evidence="2">STAS domain-containing protein</fullName>
    </recommendedName>
</protein>
<accession>A0ABP9X312</accession>
<feature type="transmembrane region" description="Helical" evidence="1">
    <location>
        <begin position="49"/>
        <end position="68"/>
    </location>
</feature>
<feature type="transmembrane region" description="Helical" evidence="1">
    <location>
        <begin position="129"/>
        <end position="145"/>
    </location>
</feature>
<dbReference type="InterPro" id="IPR051932">
    <property type="entry name" value="Bact_StressResp_Reg"/>
</dbReference>
<dbReference type="CDD" id="cd07041">
    <property type="entry name" value="STAS_RsbR_RsbS_like"/>
    <property type="match status" value="1"/>
</dbReference>
<dbReference type="Proteomes" id="UP001428290">
    <property type="component" value="Unassembled WGS sequence"/>
</dbReference>
<feature type="domain" description="STAS" evidence="2">
    <location>
        <begin position="232"/>
        <end position="343"/>
    </location>
</feature>
<dbReference type="RefSeq" id="WP_345723381.1">
    <property type="nucleotide sequence ID" value="NZ_BAABRU010000013.1"/>
</dbReference>
<feature type="transmembrane region" description="Helical" evidence="1">
    <location>
        <begin position="80"/>
        <end position="98"/>
    </location>
</feature>
<dbReference type="PROSITE" id="PS50801">
    <property type="entry name" value="STAS"/>
    <property type="match status" value="1"/>
</dbReference>
<evidence type="ECO:0000313" key="4">
    <source>
        <dbReference type="Proteomes" id="UP001428290"/>
    </source>
</evidence>
<evidence type="ECO:0000259" key="2">
    <source>
        <dbReference type="PROSITE" id="PS50801"/>
    </source>
</evidence>
<dbReference type="EMBL" id="BAABRU010000013">
    <property type="protein sequence ID" value="GAA5529786.1"/>
    <property type="molecule type" value="Genomic_DNA"/>
</dbReference>
<feature type="transmembrane region" description="Helical" evidence="1">
    <location>
        <begin position="157"/>
        <end position="179"/>
    </location>
</feature>
<evidence type="ECO:0000256" key="1">
    <source>
        <dbReference type="SAM" id="Phobius"/>
    </source>
</evidence>
<dbReference type="Gene3D" id="3.30.750.24">
    <property type="entry name" value="STAS domain"/>
    <property type="match status" value="1"/>
</dbReference>
<keyword evidence="4" id="KW-1185">Reference proteome</keyword>
<keyword evidence="1" id="KW-0812">Transmembrane</keyword>
<dbReference type="Pfam" id="PF01740">
    <property type="entry name" value="STAS"/>
    <property type="match status" value="1"/>
</dbReference>
<reference evidence="3 4" key="1">
    <citation type="submission" date="2024-02" db="EMBL/GenBank/DDBJ databases">
        <title>Herpetosiphon gulosus NBRC 112829.</title>
        <authorList>
            <person name="Ichikawa N."/>
            <person name="Katano-Makiyama Y."/>
            <person name="Hidaka K."/>
        </authorList>
    </citation>
    <scope>NUCLEOTIDE SEQUENCE [LARGE SCALE GENOMIC DNA]</scope>
    <source>
        <strain evidence="3 4">NBRC 112829</strain>
    </source>
</reference>
<keyword evidence="1" id="KW-0472">Membrane</keyword>
<feature type="transmembrane region" description="Helical" evidence="1">
    <location>
        <begin position="104"/>
        <end position="122"/>
    </location>
</feature>
<sequence>MAADKSIGQSYRQIQQTLLNQILSTILASTGTLSVIMLIALVFPQARTIPFVIMTVVAVCGVIVIVTSQYWIRRGYPRRGAFFFIMTSIVLGAILAVVFNVPSFMALVSILLIIVSAILIGFRYTIYPLVLSVVISTLLMISEYNQWFKPYQFDSSAILSLIIQVVATLSMLIVTALVINMAVKRLEESANEAFLRARDAEEARFDQIALNDQLHHDNLEKQKLLDVIDALETPAIPILADTVVIPIVGYVSNDRLQKIQKLVLQHIYRERIQTVLLDITGVTSVDQSFAEGLRRLVQAIYVLGAKVFLTGIQPKTAHMFVDLDLHTVLPTTYATIADAIEALTQLNNTKR</sequence>
<keyword evidence="1" id="KW-1133">Transmembrane helix</keyword>
<organism evidence="3 4">
    <name type="scientific">Herpetosiphon gulosus</name>
    <dbReference type="NCBI Taxonomy" id="1973496"/>
    <lineage>
        <taxon>Bacteria</taxon>
        <taxon>Bacillati</taxon>
        <taxon>Chloroflexota</taxon>
        <taxon>Chloroflexia</taxon>
        <taxon>Herpetosiphonales</taxon>
        <taxon>Herpetosiphonaceae</taxon>
        <taxon>Herpetosiphon</taxon>
    </lineage>
</organism>
<comment type="caution">
    <text evidence="3">The sequence shown here is derived from an EMBL/GenBank/DDBJ whole genome shotgun (WGS) entry which is preliminary data.</text>
</comment>
<proteinExistence type="predicted"/>
<dbReference type="InterPro" id="IPR002645">
    <property type="entry name" value="STAS_dom"/>
</dbReference>